<feature type="transmembrane region" description="Helical" evidence="1">
    <location>
        <begin position="194"/>
        <end position="220"/>
    </location>
</feature>
<sequence length="464" mass="49429">MRTEEESVSSSDEKQHDKWPYNVKQQPTGWPYNWWRLMDNYKIGVIPLPLFIIAGILIFAEVLVTGKLPSEIVVMVVTCAFFGFLCGEIGKRLPIVGKMGAAAICATFIPSALVYYGILPTPVVQATTKFYKDTHILYLYICCIIVGSIMNMDKRTLIQGFLKIFGPMVCGEIVGMLVGVGVGYLLGLSPFETFFFLVLPIMAGGVGEGAIPLSIGYASILGMEQGEALGRVLPIVMLGGLTGIICGGVLNRLGKAYPHLTGNGRLLPASEDDELMGDKKAAKAEPVIDVTTFASGVLLAAILYMIGMIGHKLTGIPAPVGMLFAAVFVKLVSGVSPKVLSGSQVVYKFFQTSVTYPILFAVGVAITPWDKIVAAFTITNLIVIVCTVVSLVTTGFFVAKKLGMYPIDAAVISCCQSGQGGTGDVAILTAAERMELMPFAQIATRIGGAINVSVSLLILGNFLV</sequence>
<keyword evidence="4" id="KW-1185">Reference proteome</keyword>
<dbReference type="AlphaFoldDB" id="A0A242NFL6"/>
<protein>
    <submittedName>
        <fullName evidence="2">Malate permease</fullName>
    </submittedName>
</protein>
<feature type="transmembrane region" description="Helical" evidence="1">
    <location>
        <begin position="232"/>
        <end position="250"/>
    </location>
</feature>
<dbReference type="PANTHER" id="PTHR40033:SF1">
    <property type="entry name" value="CITRATE-SODIUM SYMPORTER"/>
    <property type="match status" value="1"/>
</dbReference>
<dbReference type="PANTHER" id="PTHR40033">
    <property type="entry name" value="NA(+)-MALATE SYMPORTER"/>
    <property type="match status" value="1"/>
</dbReference>
<dbReference type="Pfam" id="PF03390">
    <property type="entry name" value="2HCT"/>
    <property type="match status" value="1"/>
</dbReference>
<feature type="transmembrane region" description="Helical" evidence="1">
    <location>
        <begin position="345"/>
        <end position="366"/>
    </location>
</feature>
<accession>A0A242NFL6</accession>
<name>A0A242NFL6_9GAMM</name>
<proteinExistence type="predicted"/>
<feature type="transmembrane region" description="Helical" evidence="1">
    <location>
        <begin position="442"/>
        <end position="463"/>
    </location>
</feature>
<feature type="transmembrane region" description="Helical" evidence="1">
    <location>
        <begin position="96"/>
        <end position="116"/>
    </location>
</feature>
<dbReference type="PIRSF" id="PIRSF005348">
    <property type="entry name" value="YxkH"/>
    <property type="match status" value="1"/>
</dbReference>
<keyword evidence="1" id="KW-0472">Membrane</keyword>
<evidence type="ECO:0000313" key="2">
    <source>
        <dbReference type="EMBL" id="OTP98676.1"/>
    </source>
</evidence>
<feature type="transmembrane region" description="Helical" evidence="1">
    <location>
        <begin position="287"/>
        <end position="310"/>
    </location>
</feature>
<feature type="transmembrane region" description="Helical" evidence="1">
    <location>
        <begin position="136"/>
        <end position="152"/>
    </location>
</feature>
<feature type="transmembrane region" description="Helical" evidence="1">
    <location>
        <begin position="316"/>
        <end position="333"/>
    </location>
</feature>
<comment type="caution">
    <text evidence="2">The sequence shown here is derived from an EMBL/GenBank/DDBJ whole genome shotgun (WGS) entry which is preliminary data.</text>
</comment>
<evidence type="ECO:0000313" key="4">
    <source>
        <dbReference type="Proteomes" id="UP000194800"/>
    </source>
</evidence>
<feature type="transmembrane region" description="Helical" evidence="1">
    <location>
        <begin position="164"/>
        <end position="187"/>
    </location>
</feature>
<dbReference type="GO" id="GO:0008514">
    <property type="term" value="F:organic anion transmembrane transporter activity"/>
    <property type="evidence" value="ECO:0007669"/>
    <property type="project" value="InterPro"/>
</dbReference>
<organism evidence="2 5">
    <name type="scientific">Gilliamella apicola</name>
    <dbReference type="NCBI Taxonomy" id="1196095"/>
    <lineage>
        <taxon>Bacteria</taxon>
        <taxon>Pseudomonadati</taxon>
        <taxon>Pseudomonadota</taxon>
        <taxon>Gammaproteobacteria</taxon>
        <taxon>Orbales</taxon>
        <taxon>Orbaceae</taxon>
        <taxon>Gilliamella</taxon>
    </lineage>
</organism>
<dbReference type="OrthoDB" id="8584824at2"/>
<reference evidence="4 5" key="1">
    <citation type="submission" date="2017-03" db="EMBL/GenBank/DDBJ databases">
        <title>Comparative genomics of honeybee gut symbionts reveal geographically distinct and subgroup specific antibiotic resistance.</title>
        <authorList>
            <person name="Ludvigsen J."/>
            <person name="Porcellato D."/>
            <person name="Labee-Lund T.M."/>
            <person name="Amdam G.V."/>
            <person name="Rudi K."/>
        </authorList>
    </citation>
    <scope>NUCLEOTIDE SEQUENCE [LARGE SCALE GENOMIC DNA]</scope>
    <source>
        <strain evidence="2 5">A-7-12</strain>
        <strain evidence="3 4">A-9-12</strain>
    </source>
</reference>
<keyword evidence="1" id="KW-1133">Transmembrane helix</keyword>
<dbReference type="Proteomes" id="UP000194800">
    <property type="component" value="Unassembled WGS sequence"/>
</dbReference>
<dbReference type="EMBL" id="NART01000020">
    <property type="protein sequence ID" value="OTQ10334.1"/>
    <property type="molecule type" value="Genomic_DNA"/>
</dbReference>
<dbReference type="Proteomes" id="UP000194977">
    <property type="component" value="Unassembled WGS sequence"/>
</dbReference>
<gene>
    <name evidence="3" type="ORF">B6C91_06090</name>
    <name evidence="2" type="ORF">B6D08_10415</name>
</gene>
<feature type="transmembrane region" description="Helical" evidence="1">
    <location>
        <begin position="72"/>
        <end position="90"/>
    </location>
</feature>
<feature type="transmembrane region" description="Helical" evidence="1">
    <location>
        <begin position="372"/>
        <end position="398"/>
    </location>
</feature>
<evidence type="ECO:0000256" key="1">
    <source>
        <dbReference type="SAM" id="Phobius"/>
    </source>
</evidence>
<dbReference type="EMBL" id="NARP01000027">
    <property type="protein sequence ID" value="OTP98676.1"/>
    <property type="molecule type" value="Genomic_DNA"/>
</dbReference>
<dbReference type="InterPro" id="IPR004679">
    <property type="entry name" value="2-OHcarboxylate_transport"/>
</dbReference>
<dbReference type="GO" id="GO:0016020">
    <property type="term" value="C:membrane"/>
    <property type="evidence" value="ECO:0007669"/>
    <property type="project" value="InterPro"/>
</dbReference>
<evidence type="ECO:0000313" key="3">
    <source>
        <dbReference type="EMBL" id="OTQ10334.1"/>
    </source>
</evidence>
<feature type="transmembrane region" description="Helical" evidence="1">
    <location>
        <begin position="41"/>
        <end position="60"/>
    </location>
</feature>
<evidence type="ECO:0000313" key="5">
    <source>
        <dbReference type="Proteomes" id="UP000194977"/>
    </source>
</evidence>
<keyword evidence="1" id="KW-0812">Transmembrane</keyword>